<dbReference type="Gene3D" id="1.20.200.10">
    <property type="entry name" value="Fumarase/aspartase (Central domain)"/>
    <property type="match status" value="2"/>
</dbReference>
<dbReference type="SUPFAM" id="SSF48557">
    <property type="entry name" value="L-aspartase-like"/>
    <property type="match status" value="1"/>
</dbReference>
<comment type="similarity">
    <text evidence="4">Belongs to the PAL/histidase family.</text>
</comment>
<keyword evidence="10" id="KW-0456">Lyase</keyword>
<comment type="catalytic activity">
    <reaction evidence="11">
        <text>L-phenylalanine = (E)-cinnamate + NH4(+)</text>
        <dbReference type="Rhea" id="RHEA:21384"/>
        <dbReference type="ChEBI" id="CHEBI:15669"/>
        <dbReference type="ChEBI" id="CHEBI:28938"/>
        <dbReference type="ChEBI" id="CHEBI:58095"/>
        <dbReference type="EC" id="4.3.1.24"/>
    </reaction>
</comment>
<evidence type="ECO:0000256" key="3">
    <source>
        <dbReference type="ARBA" id="ARBA00005138"/>
    </source>
</evidence>
<dbReference type="UniPathway" id="UPA00713">
    <property type="reaction ID" value="UER00725"/>
</dbReference>
<gene>
    <name evidence="12" type="ORF">Pyn_12369</name>
</gene>
<dbReference type="PANTHER" id="PTHR10362">
    <property type="entry name" value="HISTIDINE AMMONIA-LYASE"/>
    <property type="match status" value="1"/>
</dbReference>
<dbReference type="EMBL" id="PJQY01001086">
    <property type="protein sequence ID" value="PQQ05431.1"/>
    <property type="molecule type" value="Genomic_DNA"/>
</dbReference>
<evidence type="ECO:0000313" key="13">
    <source>
        <dbReference type="Proteomes" id="UP000250321"/>
    </source>
</evidence>
<evidence type="ECO:0000256" key="4">
    <source>
        <dbReference type="ARBA" id="ARBA00007238"/>
    </source>
</evidence>
<accession>A0A314YJN3</accession>
<evidence type="ECO:0000256" key="7">
    <source>
        <dbReference type="ARBA" id="ARBA00022490"/>
    </source>
</evidence>
<dbReference type="InterPro" id="IPR023144">
    <property type="entry name" value="Phe_NH3-lyase_shielding_dom_sf"/>
</dbReference>
<evidence type="ECO:0000256" key="11">
    <source>
        <dbReference type="ARBA" id="ARBA00023537"/>
    </source>
</evidence>
<evidence type="ECO:0000256" key="5">
    <source>
        <dbReference type="ARBA" id="ARBA00011881"/>
    </source>
</evidence>
<evidence type="ECO:0000256" key="6">
    <source>
        <dbReference type="ARBA" id="ARBA00012139"/>
    </source>
</evidence>
<dbReference type="GO" id="GO:0045548">
    <property type="term" value="F:phenylalanine ammonia-lyase activity"/>
    <property type="evidence" value="ECO:0007669"/>
    <property type="project" value="UniProtKB-EC"/>
</dbReference>
<dbReference type="AlphaFoldDB" id="A0A314YJN3"/>
<dbReference type="Pfam" id="PF00221">
    <property type="entry name" value="Lyase_aromatic"/>
    <property type="match status" value="2"/>
</dbReference>
<evidence type="ECO:0000256" key="9">
    <source>
        <dbReference type="ARBA" id="ARBA00023232"/>
    </source>
</evidence>
<dbReference type="GO" id="GO:0009800">
    <property type="term" value="P:cinnamic acid biosynthetic process"/>
    <property type="evidence" value="ECO:0007669"/>
    <property type="project" value="UniProtKB-UniPathway"/>
</dbReference>
<dbReference type="InterPro" id="IPR008948">
    <property type="entry name" value="L-Aspartase-like"/>
</dbReference>
<comment type="subunit">
    <text evidence="5">Homotetramer.</text>
</comment>
<comment type="caution">
    <text evidence="12">The sequence shown here is derived from an EMBL/GenBank/DDBJ whole genome shotgun (WGS) entry which is preliminary data.</text>
</comment>
<dbReference type="EC" id="4.3.1.24" evidence="6"/>
<comment type="function">
    <text evidence="1">This is a key enzyme of plant metabolism catalyzing the first reaction in the biosynthesis from L-phenylalanine of a wide variety of natural products based on the phenylpropane skeleton.</text>
</comment>
<dbReference type="Proteomes" id="UP000250321">
    <property type="component" value="Unassembled WGS sequence"/>
</dbReference>
<evidence type="ECO:0000256" key="8">
    <source>
        <dbReference type="ARBA" id="ARBA00023051"/>
    </source>
</evidence>
<dbReference type="GO" id="GO:0006559">
    <property type="term" value="P:L-phenylalanine catabolic process"/>
    <property type="evidence" value="ECO:0007669"/>
    <property type="project" value="UniProtKB-KW"/>
</dbReference>
<reference evidence="12 13" key="1">
    <citation type="submission" date="2018-02" db="EMBL/GenBank/DDBJ databases">
        <title>Draft genome of wild Prunus yedoensis var. nudiflora.</title>
        <authorList>
            <person name="Baek S."/>
            <person name="Kim J.-H."/>
            <person name="Choi K."/>
            <person name="Kim G.-B."/>
            <person name="Cho A."/>
            <person name="Jang H."/>
            <person name="Shin C.-H."/>
            <person name="Yu H.-J."/>
            <person name="Mun J.-H."/>
        </authorList>
    </citation>
    <scope>NUCLEOTIDE SEQUENCE [LARGE SCALE GENOMIC DNA]</scope>
    <source>
        <strain evidence="13">cv. Jeju island</strain>
        <tissue evidence="12">Leaf</tissue>
    </source>
</reference>
<evidence type="ECO:0000313" key="12">
    <source>
        <dbReference type="EMBL" id="PQQ05431.1"/>
    </source>
</evidence>
<name>A0A314YJN3_PRUYE</name>
<keyword evidence="9" id="KW-0585">Phenylalanine catabolism</keyword>
<proteinExistence type="inferred from homology"/>
<comment type="pathway">
    <text evidence="3">Phenylpropanoid metabolism; trans-cinnamate biosynthesis; trans-cinnamate from L-phenylalanine: step 1/1.</text>
</comment>
<dbReference type="STRING" id="2094558.A0A314YJN3"/>
<evidence type="ECO:0000256" key="10">
    <source>
        <dbReference type="ARBA" id="ARBA00023239"/>
    </source>
</evidence>
<keyword evidence="13" id="KW-1185">Reference proteome</keyword>
<keyword evidence="7" id="KW-0963">Cytoplasm</keyword>
<comment type="subcellular location">
    <subcellularLocation>
        <location evidence="2">Cytoplasm</location>
    </subcellularLocation>
</comment>
<protein>
    <recommendedName>
        <fullName evidence="6">phenylalanine ammonia-lyase</fullName>
        <ecNumber evidence="6">4.3.1.24</ecNumber>
    </recommendedName>
</protein>
<dbReference type="OrthoDB" id="1164721at2759"/>
<dbReference type="GO" id="GO:0005737">
    <property type="term" value="C:cytoplasm"/>
    <property type="evidence" value="ECO:0007669"/>
    <property type="project" value="UniProtKB-SubCell"/>
</dbReference>
<evidence type="ECO:0000256" key="2">
    <source>
        <dbReference type="ARBA" id="ARBA00004496"/>
    </source>
</evidence>
<keyword evidence="8" id="KW-0587">Phenylpropanoid metabolism</keyword>
<evidence type="ECO:0000256" key="1">
    <source>
        <dbReference type="ARBA" id="ARBA00002235"/>
    </source>
</evidence>
<dbReference type="FunFam" id="1.10.274.20:FF:000001">
    <property type="entry name" value="Phenylalanine ammonia-lyase"/>
    <property type="match status" value="1"/>
</dbReference>
<dbReference type="Gene3D" id="1.10.274.20">
    <property type="entry name" value="Phenylalanine ammonia-lyase 1, domain 3"/>
    <property type="match status" value="1"/>
</dbReference>
<dbReference type="InterPro" id="IPR001106">
    <property type="entry name" value="Aromatic_Lyase"/>
</dbReference>
<organism evidence="12 13">
    <name type="scientific">Prunus yedoensis var. nudiflora</name>
    <dbReference type="NCBI Taxonomy" id="2094558"/>
    <lineage>
        <taxon>Eukaryota</taxon>
        <taxon>Viridiplantae</taxon>
        <taxon>Streptophyta</taxon>
        <taxon>Embryophyta</taxon>
        <taxon>Tracheophyta</taxon>
        <taxon>Spermatophyta</taxon>
        <taxon>Magnoliopsida</taxon>
        <taxon>eudicotyledons</taxon>
        <taxon>Gunneridae</taxon>
        <taxon>Pentapetalae</taxon>
        <taxon>rosids</taxon>
        <taxon>fabids</taxon>
        <taxon>Rosales</taxon>
        <taxon>Rosaceae</taxon>
        <taxon>Amygdaloideae</taxon>
        <taxon>Amygdaleae</taxon>
        <taxon>Prunus</taxon>
    </lineage>
</organism>
<sequence>MQGKLEFADHLTHKLKHHPGQIEAAAIMEHILDGSSYVKEAQQLHEIDPMQKPKQDRYALRTSPQWLGPHIEVIQFATKSIKREINSDPSLDYGFKGVELTMAAYCSELQYLANPVTTHVQSAEQHNQDENLKNSVKNAISQVAKRVLTFGVTGELQPARFCEKDLLEVIDIEYVFAYIDDPCSAGSLLMQKLRQVLVDHALANNDDLTNPNASIFLQIGAFEQELKTLLPKEVEEARFIFHNGYASIPNRIKSCRRENIGQPRQSKCFRQFAMVKVTDPLLHCLEEWDGSPLPIC</sequence>